<accession>A0A9D5GZ11</accession>
<dbReference type="PANTHER" id="PTHR47389:SF4">
    <property type="entry name" value="OS09G0436400 PROTEIN"/>
    <property type="match status" value="1"/>
</dbReference>
<evidence type="ECO:0000313" key="1">
    <source>
        <dbReference type="EMBL" id="KAI5446074.1"/>
    </source>
</evidence>
<protein>
    <submittedName>
        <fullName evidence="1">Uncharacterized protein</fullName>
    </submittedName>
</protein>
<name>A0A9D5GZ11_PEA</name>
<dbReference type="PANTHER" id="PTHR47389">
    <property type="entry name" value="OS09G0436400 PROTEIN"/>
    <property type="match status" value="1"/>
</dbReference>
<keyword evidence="2" id="KW-1185">Reference proteome</keyword>
<gene>
    <name evidence="1" type="ORF">KIW84_014059</name>
</gene>
<sequence length="159" mass="17346">MFGCEGADPRDNLYRGYCYNKRPKFKINLENVALDIYTKKAALKASSSVVALLSYSGEQELTQCCGVINENNASNRHTVLTSANLIQCRTEQNVLEDKLADSLKVIQGSSLDSARLHVNGVTVQCDGKTVQFLGKTVQLCSLTKSHITPPKAAGEHILT</sequence>
<dbReference type="EMBL" id="JAMSHJ010000001">
    <property type="protein sequence ID" value="KAI5446074.1"/>
    <property type="molecule type" value="Genomic_DNA"/>
</dbReference>
<organism evidence="1 2">
    <name type="scientific">Pisum sativum</name>
    <name type="common">Garden pea</name>
    <name type="synonym">Lathyrus oleraceus</name>
    <dbReference type="NCBI Taxonomy" id="3888"/>
    <lineage>
        <taxon>Eukaryota</taxon>
        <taxon>Viridiplantae</taxon>
        <taxon>Streptophyta</taxon>
        <taxon>Embryophyta</taxon>
        <taxon>Tracheophyta</taxon>
        <taxon>Spermatophyta</taxon>
        <taxon>Magnoliopsida</taxon>
        <taxon>eudicotyledons</taxon>
        <taxon>Gunneridae</taxon>
        <taxon>Pentapetalae</taxon>
        <taxon>rosids</taxon>
        <taxon>fabids</taxon>
        <taxon>Fabales</taxon>
        <taxon>Fabaceae</taxon>
        <taxon>Papilionoideae</taxon>
        <taxon>50 kb inversion clade</taxon>
        <taxon>NPAAA clade</taxon>
        <taxon>Hologalegina</taxon>
        <taxon>IRL clade</taxon>
        <taxon>Fabeae</taxon>
        <taxon>Lathyrus</taxon>
    </lineage>
</organism>
<dbReference type="Gramene" id="Psat01G0405900-T1">
    <property type="protein sequence ID" value="KAI5446074.1"/>
    <property type="gene ID" value="KIW84_014059"/>
</dbReference>
<evidence type="ECO:0000313" key="2">
    <source>
        <dbReference type="Proteomes" id="UP001058974"/>
    </source>
</evidence>
<dbReference type="Proteomes" id="UP001058974">
    <property type="component" value="Chromosome 1"/>
</dbReference>
<comment type="caution">
    <text evidence="1">The sequence shown here is derived from an EMBL/GenBank/DDBJ whole genome shotgun (WGS) entry which is preliminary data.</text>
</comment>
<proteinExistence type="predicted"/>
<reference evidence="1 2" key="1">
    <citation type="journal article" date="2022" name="Nat. Genet.">
        <title>Improved pea reference genome and pan-genome highlight genomic features and evolutionary characteristics.</title>
        <authorList>
            <person name="Yang T."/>
            <person name="Liu R."/>
            <person name="Luo Y."/>
            <person name="Hu S."/>
            <person name="Wang D."/>
            <person name="Wang C."/>
            <person name="Pandey M.K."/>
            <person name="Ge S."/>
            <person name="Xu Q."/>
            <person name="Li N."/>
            <person name="Li G."/>
            <person name="Huang Y."/>
            <person name="Saxena R.K."/>
            <person name="Ji Y."/>
            <person name="Li M."/>
            <person name="Yan X."/>
            <person name="He Y."/>
            <person name="Liu Y."/>
            <person name="Wang X."/>
            <person name="Xiang C."/>
            <person name="Varshney R.K."/>
            <person name="Ding H."/>
            <person name="Gao S."/>
            <person name="Zong X."/>
        </authorList>
    </citation>
    <scope>NUCLEOTIDE SEQUENCE [LARGE SCALE GENOMIC DNA]</scope>
    <source>
        <strain evidence="1 2">cv. Zhongwan 6</strain>
    </source>
</reference>
<dbReference type="AlphaFoldDB" id="A0A9D5GZ11"/>